<keyword evidence="2" id="KW-0238">DNA-binding</keyword>
<dbReference type="SMART" id="SM00342">
    <property type="entry name" value="HTH_ARAC"/>
    <property type="match status" value="1"/>
</dbReference>
<dbReference type="PRINTS" id="PR00032">
    <property type="entry name" value="HTHARAC"/>
</dbReference>
<dbReference type="InterPro" id="IPR029441">
    <property type="entry name" value="Cass2"/>
</dbReference>
<dbReference type="Gene3D" id="1.10.10.60">
    <property type="entry name" value="Homeodomain-like"/>
    <property type="match status" value="2"/>
</dbReference>
<dbReference type="PROSITE" id="PS00041">
    <property type="entry name" value="HTH_ARAC_FAMILY_1"/>
    <property type="match status" value="1"/>
</dbReference>
<sequence length="293" mass="33654">MMDYGKSIQDTIDYIEENLEEPMTLPVLANIACFSPFHFHRVFLMHVGYPVMEYIRKRRLAHGAELLVHSRQKIVDIAFSCGFSSHESFNRAFKKQFNVTPTQFRRAKPHTFTLPQKAALTNQPIIGGPFMHPKIMVKPAFSVLGYELKTTSEEGRNLREIPVFWQEYLKNPQMRKSIPNKKDPSVELGICTNFNPENGTFSYLICSEVTASESVPSDLVLMHIPETKFAVFTTPSVPNDEFSNSIQATWQYVFKEWFPSSGYEHAGGLEIEWYDERSANPDSMQMDILIPIK</sequence>
<dbReference type="Gene3D" id="3.20.80.10">
    <property type="entry name" value="Regulatory factor, effector binding domain"/>
    <property type="match status" value="1"/>
</dbReference>
<dbReference type="AlphaFoldDB" id="A0A1G9Y244"/>
<evidence type="ECO:0000256" key="3">
    <source>
        <dbReference type="ARBA" id="ARBA00023163"/>
    </source>
</evidence>
<accession>A0A1G9Y244</accession>
<dbReference type="PROSITE" id="PS01124">
    <property type="entry name" value="HTH_ARAC_FAMILY_2"/>
    <property type="match status" value="1"/>
</dbReference>
<feature type="domain" description="HTH araC/xylS-type" evidence="4">
    <location>
        <begin position="9"/>
        <end position="107"/>
    </location>
</feature>
<dbReference type="GO" id="GO:0003700">
    <property type="term" value="F:DNA-binding transcription factor activity"/>
    <property type="evidence" value="ECO:0007669"/>
    <property type="project" value="InterPro"/>
</dbReference>
<dbReference type="Pfam" id="PF12833">
    <property type="entry name" value="HTH_18"/>
    <property type="match status" value="1"/>
</dbReference>
<reference evidence="6" key="1">
    <citation type="submission" date="2016-10" db="EMBL/GenBank/DDBJ databases">
        <authorList>
            <person name="Varghese N."/>
            <person name="Submissions S."/>
        </authorList>
    </citation>
    <scope>NUCLEOTIDE SEQUENCE [LARGE SCALE GENOMIC DNA]</scope>
    <source>
        <strain evidence="6">CGMCC 1.6854</strain>
    </source>
</reference>
<dbReference type="InterPro" id="IPR018060">
    <property type="entry name" value="HTH_AraC"/>
</dbReference>
<proteinExistence type="predicted"/>
<dbReference type="Proteomes" id="UP000199544">
    <property type="component" value="Unassembled WGS sequence"/>
</dbReference>
<keyword evidence="3" id="KW-0804">Transcription</keyword>
<dbReference type="Pfam" id="PF14526">
    <property type="entry name" value="Cass2"/>
    <property type="match status" value="1"/>
</dbReference>
<dbReference type="RefSeq" id="WP_425284686.1">
    <property type="nucleotide sequence ID" value="NZ_FNHW01000001.1"/>
</dbReference>
<dbReference type="SMART" id="SM00871">
    <property type="entry name" value="AraC_E_bind"/>
    <property type="match status" value="1"/>
</dbReference>
<dbReference type="PANTHER" id="PTHR47504">
    <property type="entry name" value="RIGHT ORIGIN-BINDING PROTEIN"/>
    <property type="match status" value="1"/>
</dbReference>
<protein>
    <submittedName>
        <fullName evidence="5">AraC family transcriptional regulator</fullName>
    </submittedName>
</protein>
<evidence type="ECO:0000313" key="6">
    <source>
        <dbReference type="Proteomes" id="UP000199544"/>
    </source>
</evidence>
<dbReference type="GO" id="GO:0043565">
    <property type="term" value="F:sequence-specific DNA binding"/>
    <property type="evidence" value="ECO:0007669"/>
    <property type="project" value="InterPro"/>
</dbReference>
<gene>
    <name evidence="5" type="ORF">SAMN04488137_3159</name>
</gene>
<evidence type="ECO:0000256" key="2">
    <source>
        <dbReference type="ARBA" id="ARBA00023125"/>
    </source>
</evidence>
<name>A0A1G9Y244_9BACL</name>
<dbReference type="InterPro" id="IPR009057">
    <property type="entry name" value="Homeodomain-like_sf"/>
</dbReference>
<keyword evidence="1" id="KW-0805">Transcription regulation</keyword>
<evidence type="ECO:0000313" key="5">
    <source>
        <dbReference type="EMBL" id="SDN03154.1"/>
    </source>
</evidence>
<dbReference type="EMBL" id="FNHW01000001">
    <property type="protein sequence ID" value="SDN03154.1"/>
    <property type="molecule type" value="Genomic_DNA"/>
</dbReference>
<evidence type="ECO:0000259" key="4">
    <source>
        <dbReference type="PROSITE" id="PS01124"/>
    </source>
</evidence>
<dbReference type="InterPro" id="IPR018062">
    <property type="entry name" value="HTH_AraC-typ_CS"/>
</dbReference>
<dbReference type="SUPFAM" id="SSF55136">
    <property type="entry name" value="Probable bacterial effector-binding domain"/>
    <property type="match status" value="1"/>
</dbReference>
<dbReference type="STRING" id="459525.SAMN04488137_3159"/>
<dbReference type="InterPro" id="IPR050959">
    <property type="entry name" value="MarA-like"/>
</dbReference>
<dbReference type="InterPro" id="IPR010499">
    <property type="entry name" value="AraC_E-bd"/>
</dbReference>
<organism evidence="5 6">
    <name type="scientific">Fictibacillus solisalsi</name>
    <dbReference type="NCBI Taxonomy" id="459525"/>
    <lineage>
        <taxon>Bacteria</taxon>
        <taxon>Bacillati</taxon>
        <taxon>Bacillota</taxon>
        <taxon>Bacilli</taxon>
        <taxon>Bacillales</taxon>
        <taxon>Fictibacillaceae</taxon>
        <taxon>Fictibacillus</taxon>
    </lineage>
</organism>
<keyword evidence="6" id="KW-1185">Reference proteome</keyword>
<dbReference type="InterPro" id="IPR011256">
    <property type="entry name" value="Reg_factor_effector_dom_sf"/>
</dbReference>
<dbReference type="PANTHER" id="PTHR47504:SF5">
    <property type="entry name" value="RIGHT ORIGIN-BINDING PROTEIN"/>
    <property type="match status" value="1"/>
</dbReference>
<evidence type="ECO:0000256" key="1">
    <source>
        <dbReference type="ARBA" id="ARBA00023015"/>
    </source>
</evidence>
<dbReference type="SUPFAM" id="SSF46689">
    <property type="entry name" value="Homeodomain-like"/>
    <property type="match status" value="2"/>
</dbReference>
<dbReference type="InterPro" id="IPR020449">
    <property type="entry name" value="Tscrpt_reg_AraC-type_HTH"/>
</dbReference>